<dbReference type="OMA" id="DRIHIRV"/>
<evidence type="ECO:0000256" key="2">
    <source>
        <dbReference type="ARBA" id="ARBA00005464"/>
    </source>
</evidence>
<proteinExistence type="inferred from homology"/>
<name>W1NQM6_AMBTC</name>
<keyword evidence="5" id="KW-0143">Chaperone</keyword>
<sequence>YPCLPCMKNSWHVSYTAFALGSGVEGSIADSDDLNLGDINVVVESRDGDRIHIRVDLMGEQTQKAFDDVLTDLARTAPPIPGFRRKKGGKTSNVPKSFLLQILGRDRVTKFTIQEIVSSSVADYVKKENLKAKNKFNTKQTAEELEESFSPGNGFGFNATIALELDNPDSNPDQSS</sequence>
<dbReference type="GO" id="GO:0003755">
    <property type="term" value="F:peptidyl-prolyl cis-trans isomerase activity"/>
    <property type="evidence" value="ECO:0000318"/>
    <property type="project" value="GO_Central"/>
</dbReference>
<gene>
    <name evidence="9" type="ORF">AMTR_s00116p00084820</name>
</gene>
<evidence type="ECO:0000313" key="9">
    <source>
        <dbReference type="EMBL" id="ERM97768.1"/>
    </source>
</evidence>
<dbReference type="Gene3D" id="3.30.70.1050">
    <property type="entry name" value="Trigger factor ribosome-binding domain"/>
    <property type="match status" value="1"/>
</dbReference>
<evidence type="ECO:0000256" key="3">
    <source>
        <dbReference type="ARBA" id="ARBA00013194"/>
    </source>
</evidence>
<keyword evidence="6" id="KW-0413">Isomerase</keyword>
<dbReference type="PANTHER" id="PTHR30560">
    <property type="entry name" value="TRIGGER FACTOR CHAPERONE AND PEPTIDYL-PROLYL CIS/TRANS ISOMERASE"/>
    <property type="match status" value="1"/>
</dbReference>
<evidence type="ECO:0000256" key="5">
    <source>
        <dbReference type="ARBA" id="ARBA00023186"/>
    </source>
</evidence>
<feature type="domain" description="Trigger factor ribosome-binding bacterial" evidence="8">
    <location>
        <begin position="40"/>
        <end position="162"/>
    </location>
</feature>
<comment type="similarity">
    <text evidence="2">Belongs to the FKBP-type PPIase family. Tig subfamily.</text>
</comment>
<dbReference type="InterPro" id="IPR005215">
    <property type="entry name" value="Trig_fac"/>
</dbReference>
<keyword evidence="4" id="KW-0697">Rotamase</keyword>
<evidence type="ECO:0000313" key="10">
    <source>
        <dbReference type="Proteomes" id="UP000017836"/>
    </source>
</evidence>
<reference evidence="10" key="1">
    <citation type="journal article" date="2013" name="Science">
        <title>The Amborella genome and the evolution of flowering plants.</title>
        <authorList>
            <consortium name="Amborella Genome Project"/>
        </authorList>
    </citation>
    <scope>NUCLEOTIDE SEQUENCE [LARGE SCALE GENOMIC DNA]</scope>
</reference>
<dbReference type="Gramene" id="ERM97768">
    <property type="protein sequence ID" value="ERM97768"/>
    <property type="gene ID" value="AMTR_s00116p00084820"/>
</dbReference>
<dbReference type="HOGENOM" id="CLU_093639_1_0_1"/>
<dbReference type="GO" id="GO:0043022">
    <property type="term" value="F:ribosome binding"/>
    <property type="evidence" value="ECO:0000318"/>
    <property type="project" value="GO_Central"/>
</dbReference>
<organism evidence="9 10">
    <name type="scientific">Amborella trichopoda</name>
    <dbReference type="NCBI Taxonomy" id="13333"/>
    <lineage>
        <taxon>Eukaryota</taxon>
        <taxon>Viridiplantae</taxon>
        <taxon>Streptophyta</taxon>
        <taxon>Embryophyta</taxon>
        <taxon>Tracheophyta</taxon>
        <taxon>Spermatophyta</taxon>
        <taxon>Magnoliopsida</taxon>
        <taxon>Amborellales</taxon>
        <taxon>Amborellaceae</taxon>
        <taxon>Amborella</taxon>
    </lineage>
</organism>
<accession>W1NQM6</accession>
<dbReference type="GO" id="GO:0015031">
    <property type="term" value="P:protein transport"/>
    <property type="evidence" value="ECO:0007669"/>
    <property type="project" value="InterPro"/>
</dbReference>
<dbReference type="SUPFAM" id="SSF102735">
    <property type="entry name" value="Trigger factor ribosome-binding domain"/>
    <property type="match status" value="1"/>
</dbReference>
<dbReference type="GO" id="GO:0044183">
    <property type="term" value="F:protein folding chaperone"/>
    <property type="evidence" value="ECO:0000318"/>
    <property type="project" value="GO_Central"/>
</dbReference>
<dbReference type="AlphaFoldDB" id="W1NQM6"/>
<feature type="non-terminal residue" evidence="9">
    <location>
        <position position="1"/>
    </location>
</feature>
<dbReference type="InterPro" id="IPR008881">
    <property type="entry name" value="Trigger_fac_ribosome-bd_bac"/>
</dbReference>
<evidence type="ECO:0000256" key="1">
    <source>
        <dbReference type="ARBA" id="ARBA00000971"/>
    </source>
</evidence>
<dbReference type="Pfam" id="PF05697">
    <property type="entry name" value="Trigger_N"/>
    <property type="match status" value="1"/>
</dbReference>
<dbReference type="Proteomes" id="UP000017836">
    <property type="component" value="Unassembled WGS sequence"/>
</dbReference>
<evidence type="ECO:0000256" key="6">
    <source>
        <dbReference type="ARBA" id="ARBA00023235"/>
    </source>
</evidence>
<dbReference type="GO" id="GO:0051083">
    <property type="term" value="P:'de novo' cotranslational protein folding"/>
    <property type="evidence" value="ECO:0000318"/>
    <property type="project" value="GO_Central"/>
</dbReference>
<dbReference type="EC" id="5.2.1.8" evidence="3"/>
<dbReference type="InterPro" id="IPR036611">
    <property type="entry name" value="Trigger_fac_ribosome-bd_sf"/>
</dbReference>
<evidence type="ECO:0000256" key="4">
    <source>
        <dbReference type="ARBA" id="ARBA00023110"/>
    </source>
</evidence>
<evidence type="ECO:0000256" key="7">
    <source>
        <dbReference type="ARBA" id="ARBA00024849"/>
    </source>
</evidence>
<keyword evidence="10" id="KW-1185">Reference proteome</keyword>
<dbReference type="PANTHER" id="PTHR30560:SF4">
    <property type="entry name" value="OS01G0894700 PROTEIN"/>
    <property type="match status" value="1"/>
</dbReference>
<dbReference type="eggNOG" id="ENOG502RZR4">
    <property type="taxonomic scope" value="Eukaryota"/>
</dbReference>
<dbReference type="EMBL" id="KI395851">
    <property type="protein sequence ID" value="ERM97768.1"/>
    <property type="molecule type" value="Genomic_DNA"/>
</dbReference>
<protein>
    <recommendedName>
        <fullName evidence="3">peptidylprolyl isomerase</fullName>
        <ecNumber evidence="3">5.2.1.8</ecNumber>
    </recommendedName>
</protein>
<dbReference type="FunFam" id="3.30.70.1050:FF:000004">
    <property type="entry name" value="Trigger factor"/>
    <property type="match status" value="1"/>
</dbReference>
<comment type="catalytic activity">
    <reaction evidence="1">
        <text>[protein]-peptidylproline (omega=180) = [protein]-peptidylproline (omega=0)</text>
        <dbReference type="Rhea" id="RHEA:16237"/>
        <dbReference type="Rhea" id="RHEA-COMP:10747"/>
        <dbReference type="Rhea" id="RHEA-COMP:10748"/>
        <dbReference type="ChEBI" id="CHEBI:83833"/>
        <dbReference type="ChEBI" id="CHEBI:83834"/>
        <dbReference type="EC" id="5.2.1.8"/>
    </reaction>
</comment>
<comment type="function">
    <text evidence="7">Involved in protein export. Acts as a chaperone by maintaining the newly synthesized protein in an open conformation. Functions as a peptidyl-prolyl cis-trans isomerase.</text>
</comment>
<evidence type="ECO:0000259" key="8">
    <source>
        <dbReference type="Pfam" id="PF05697"/>
    </source>
</evidence>
<dbReference type="GO" id="GO:0043335">
    <property type="term" value="P:protein unfolding"/>
    <property type="evidence" value="ECO:0000318"/>
    <property type="project" value="GO_Central"/>
</dbReference>